<reference evidence="1 2" key="6">
    <citation type="journal article" date="1999" name="Virology">
        <title>Chlorella virus PBCV-1 encodes a functional homospermidine synthase.</title>
        <authorList>
            <person name="Kaiser A."/>
            <person name="Vollmert M."/>
            <person name="Tholl D."/>
            <person name="Graves M.V."/>
            <person name="Gurnon J.R."/>
            <person name="Xing W."/>
            <person name="Lisec A.D."/>
            <person name="Nickerson K.W."/>
            <person name="Van Etten J.L."/>
        </authorList>
    </citation>
    <scope>NUCLEOTIDE SEQUENCE [LARGE SCALE GENOMIC DNA]</scope>
</reference>
<dbReference type="KEGG" id="vg:10971188"/>
<evidence type="ECO:0000313" key="2">
    <source>
        <dbReference type="Proteomes" id="UP000000862"/>
    </source>
</evidence>
<reference evidence="1 2" key="8">
    <citation type="journal article" date="2010" name="J. Virol.">
        <title>Microarray analysis of Paramecium bursaria chlorella virus 1 transcription.</title>
        <authorList>
            <person name="Yanai-Balser G.M."/>
            <person name="Duncan G.A."/>
            <person name="Eudy J.D."/>
            <person name="Wang D."/>
            <person name="Li X."/>
            <person name="Agarkova I.V."/>
            <person name="Dunigan D.D."/>
            <person name="Van Etten J.L."/>
        </authorList>
    </citation>
    <scope>NUCLEOTIDE SEQUENCE [LARGE SCALE GENOMIC DNA]</scope>
</reference>
<reference evidence="1 2" key="5">
    <citation type="journal article" date="1997" name="Virology">
        <title>Analysis of 74 kb of DNA located at the right end of the 330-kb chlorella virus PBCV-1 genome.</title>
        <authorList>
            <person name="Li Y."/>
            <person name="Lu Z."/>
            <person name="Sun L."/>
            <person name="Ropp S."/>
            <person name="Kutish G.F."/>
            <person name="Rock D.L."/>
            <person name="Van Etten J.L."/>
        </authorList>
    </citation>
    <scope>NUCLEOTIDE SEQUENCE [LARGE SCALE GENOMIC DNA]</scope>
</reference>
<reference evidence="1 2" key="4">
    <citation type="journal article" date="1996" name="Virology">
        <title>Analysis of 76 kb of the chlorella virus PBCV-1 330-kb genome: map positions 182 to 258.</title>
        <authorList>
            <person name="Kutish G.F."/>
            <person name="Li Y."/>
            <person name="Lu Z."/>
            <person name="Furuta M."/>
            <person name="Rock D.L."/>
            <person name="Van Etten J.L."/>
        </authorList>
    </citation>
    <scope>NUCLEOTIDE SEQUENCE [LARGE SCALE GENOMIC DNA]</scope>
</reference>
<accession>F8TTX4</accession>
<protein>
    <submittedName>
        <fullName evidence="1">Uncharacterized protein</fullName>
    </submittedName>
</protein>
<organismHost>
    <name type="scientific">Chlorella</name>
    <dbReference type="NCBI Taxonomy" id="3071"/>
</organismHost>
<dbReference type="Proteomes" id="UP000000862">
    <property type="component" value="Segment"/>
</dbReference>
<reference evidence="1 2" key="2">
    <citation type="journal article" date="1995" name="Virology">
        <title>Analysis of 43 kb of the Chlorella virus PBCV-1 330-kb genome: map positions 45 to 88.</title>
        <authorList>
            <person name="Li Y."/>
            <person name="Lu Z."/>
            <person name="Burbank D.E."/>
            <person name="Kutish G.F."/>
            <person name="Rock D.L."/>
            <person name="Van Etten J.L."/>
        </authorList>
    </citation>
    <scope>NUCLEOTIDE SEQUENCE [LARGE SCALE GENOMIC DNA]</scope>
</reference>
<reference evidence="1 2" key="3">
    <citation type="journal article" date="1996" name="Virology">
        <title>Analysis of 94 kb of the chlorella virus PBCV-1 330-kb genome: map positions 88 to 182.</title>
        <authorList>
            <person name="Lu Z."/>
            <person name="Li Y."/>
            <person name="Que Q."/>
            <person name="Kutish G.F."/>
            <person name="Rock D.L."/>
            <person name="Van Etten J.L."/>
        </authorList>
    </citation>
    <scope>NUCLEOTIDE SEQUENCE [LARGE SCALE GENOMIC DNA]</scope>
</reference>
<dbReference type="RefSeq" id="YP_004678890.1">
    <property type="nucleotide sequence ID" value="NC_000852.5"/>
</dbReference>
<keyword evidence="2" id="KW-1185">Reference proteome</keyword>
<reference evidence="1 2" key="7">
    <citation type="journal article" date="2000" name="Virology">
        <title>Characterization of a beta-1,3-glucanase encoded by chlorella virus PBCV-1.</title>
        <authorList>
            <person name="Sun L."/>
            <person name="Gurnon J.R."/>
            <person name="Adams B.J."/>
            <person name="Graves M.V."/>
            <person name="Van Etten J.L."/>
        </authorList>
    </citation>
    <scope>NUCLEOTIDE SEQUENCE [LARGE SCALE GENOMIC DNA]</scope>
</reference>
<proteinExistence type="predicted"/>
<organism evidence="1 2">
    <name type="scientific">Paramecium bursaria Chlorella virus 1</name>
    <name type="common">PBCV-1</name>
    <dbReference type="NCBI Taxonomy" id="10506"/>
    <lineage>
        <taxon>Viruses</taxon>
        <taxon>Varidnaviria</taxon>
        <taxon>Bamfordvirae</taxon>
        <taxon>Nucleocytoviricota</taxon>
        <taxon>Megaviricetes</taxon>
        <taxon>Algavirales</taxon>
        <taxon>Phycodnaviridae</taxon>
        <taxon>Chlorovirus</taxon>
        <taxon>Chlorovirus vanettense</taxon>
    </lineage>
</organism>
<dbReference type="EMBL" id="JF411744">
    <property type="protein sequence ID" value="AEI70035.1"/>
    <property type="molecule type" value="Genomic_DNA"/>
</dbReference>
<reference evidence="1 2" key="1">
    <citation type="journal article" date="1995" name="Virology">
        <title>Analysis of 45 kb of DNA located at the left end of the chlorella virus PBCV-1 genome.</title>
        <authorList>
            <person name="Lu Z."/>
            <person name="Li Y."/>
            <person name="Zhang Y."/>
            <person name="Kutish G.F."/>
            <person name="Rock D.L."/>
            <person name="Van Etten J.L."/>
        </authorList>
    </citation>
    <scope>NUCLEOTIDE SEQUENCE [LARGE SCALE GENOMIC DNA]</scope>
</reference>
<sequence>MTISFYRFEMCSNPCATIHLVRSVYVLVQFTKSCLRISLIFNVFYCR</sequence>
<evidence type="ECO:0000313" key="1">
    <source>
        <dbReference type="EMBL" id="AEI70035.1"/>
    </source>
</evidence>
<name>F8TTX4_PBCV1</name>
<dbReference type="GeneID" id="10971188"/>
<gene>
    <name evidence="1" type="primary">a086bL</name>
</gene>